<keyword evidence="3" id="KW-1185">Reference proteome</keyword>
<reference evidence="3" key="2">
    <citation type="submission" date="2015-01" db="EMBL/GenBank/DDBJ databases">
        <title>Evolutionary Origins and Diversification of the Mycorrhizal Mutualists.</title>
        <authorList>
            <consortium name="DOE Joint Genome Institute"/>
            <consortium name="Mycorrhizal Genomics Consortium"/>
            <person name="Kohler A."/>
            <person name="Kuo A."/>
            <person name="Nagy L.G."/>
            <person name="Floudas D."/>
            <person name="Copeland A."/>
            <person name="Barry K.W."/>
            <person name="Cichocki N."/>
            <person name="Veneault-Fourrey C."/>
            <person name="LaButti K."/>
            <person name="Lindquist E.A."/>
            <person name="Lipzen A."/>
            <person name="Lundell T."/>
            <person name="Morin E."/>
            <person name="Murat C."/>
            <person name="Riley R."/>
            <person name="Ohm R."/>
            <person name="Sun H."/>
            <person name="Tunlid A."/>
            <person name="Henrissat B."/>
            <person name="Grigoriev I.V."/>
            <person name="Hibbett D.S."/>
            <person name="Martin F."/>
        </authorList>
    </citation>
    <scope>NUCLEOTIDE SEQUENCE [LARGE SCALE GENOMIC DNA]</scope>
    <source>
        <strain evidence="3">MAFF 305830</strain>
    </source>
</reference>
<evidence type="ECO:0000313" key="2">
    <source>
        <dbReference type="EMBL" id="KIM20132.1"/>
    </source>
</evidence>
<reference evidence="2 3" key="1">
    <citation type="submission" date="2014-04" db="EMBL/GenBank/DDBJ databases">
        <authorList>
            <consortium name="DOE Joint Genome Institute"/>
            <person name="Kuo A."/>
            <person name="Zuccaro A."/>
            <person name="Kohler A."/>
            <person name="Nagy L.G."/>
            <person name="Floudas D."/>
            <person name="Copeland A."/>
            <person name="Barry K.W."/>
            <person name="Cichocki N."/>
            <person name="Veneault-Fourrey C."/>
            <person name="LaButti K."/>
            <person name="Lindquist E.A."/>
            <person name="Lipzen A."/>
            <person name="Lundell T."/>
            <person name="Morin E."/>
            <person name="Murat C."/>
            <person name="Sun H."/>
            <person name="Tunlid A."/>
            <person name="Henrissat B."/>
            <person name="Grigoriev I.V."/>
            <person name="Hibbett D.S."/>
            <person name="Martin F."/>
            <person name="Nordberg H.P."/>
            <person name="Cantor M.N."/>
            <person name="Hua S.X."/>
        </authorList>
    </citation>
    <scope>NUCLEOTIDE SEQUENCE [LARGE SCALE GENOMIC DNA]</scope>
    <source>
        <strain evidence="2 3">MAFF 305830</strain>
    </source>
</reference>
<feature type="non-terminal residue" evidence="2">
    <location>
        <position position="1"/>
    </location>
</feature>
<gene>
    <name evidence="2" type="ORF">M408DRAFT_334124</name>
</gene>
<feature type="domain" description="DUF3074" evidence="1">
    <location>
        <begin position="66"/>
        <end position="232"/>
    </location>
</feature>
<dbReference type="EMBL" id="KN824471">
    <property type="protein sequence ID" value="KIM20132.1"/>
    <property type="molecule type" value="Genomic_DNA"/>
</dbReference>
<dbReference type="SUPFAM" id="SSF55961">
    <property type="entry name" value="Bet v1-like"/>
    <property type="match status" value="1"/>
</dbReference>
<protein>
    <recommendedName>
        <fullName evidence="1">DUF3074 domain-containing protein</fullName>
    </recommendedName>
</protein>
<evidence type="ECO:0000313" key="3">
    <source>
        <dbReference type="Proteomes" id="UP000054097"/>
    </source>
</evidence>
<organism evidence="2 3">
    <name type="scientific">Serendipita vermifera MAFF 305830</name>
    <dbReference type="NCBI Taxonomy" id="933852"/>
    <lineage>
        <taxon>Eukaryota</taxon>
        <taxon>Fungi</taxon>
        <taxon>Dikarya</taxon>
        <taxon>Basidiomycota</taxon>
        <taxon>Agaricomycotina</taxon>
        <taxon>Agaricomycetes</taxon>
        <taxon>Sebacinales</taxon>
        <taxon>Serendipitaceae</taxon>
        <taxon>Serendipita</taxon>
    </lineage>
</organism>
<dbReference type="InterPro" id="IPR023393">
    <property type="entry name" value="START-like_dom_sf"/>
</dbReference>
<dbReference type="Gene3D" id="3.30.530.20">
    <property type="match status" value="1"/>
</dbReference>
<dbReference type="InterPro" id="IPR024500">
    <property type="entry name" value="DUF3074"/>
</dbReference>
<dbReference type="PANTHER" id="PTHR40370">
    <property type="entry name" value="EXPRESSED PROTEIN"/>
    <property type="match status" value="1"/>
</dbReference>
<evidence type="ECO:0000259" key="1">
    <source>
        <dbReference type="Pfam" id="PF11274"/>
    </source>
</evidence>
<name>A0A0C2WRC6_SERVB</name>
<proteinExistence type="predicted"/>
<dbReference type="HOGENOM" id="CLU_078586_0_1_1"/>
<dbReference type="Pfam" id="PF11274">
    <property type="entry name" value="DUF3074"/>
    <property type="match status" value="1"/>
</dbReference>
<dbReference type="PANTHER" id="PTHR40370:SF1">
    <property type="entry name" value="DUF3074 DOMAIN-CONTAINING PROTEIN"/>
    <property type="match status" value="1"/>
</dbReference>
<dbReference type="OrthoDB" id="6423603at2759"/>
<dbReference type="STRING" id="933852.A0A0C2WRC6"/>
<sequence>MADFYPSIVPVPLESLPSNEVLLKVMVPLLEESESWPLGKVVTDTKRNVNVQTFSRKKTPKDAAMWHGRVSDHPKDTVGGFEPFWNGVGVDHTINEKEYIYEVNRCKPLKLYSDDREIWMVHYALSPPTSHRQFTFLITTHLETNSETGLRTGYVMSIPVDTSSDPELKQQEYTATKGAYSAIERVKEMPDESVNWRMITTSTPGGWVPQFLAELSIPGQIAKDVSHFLAWLEKNPTGMRADKLVRMGLES</sequence>
<accession>A0A0C2WRC6</accession>
<dbReference type="Proteomes" id="UP000054097">
    <property type="component" value="Unassembled WGS sequence"/>
</dbReference>
<dbReference type="AlphaFoldDB" id="A0A0C2WRC6"/>